<evidence type="ECO:0000313" key="1">
    <source>
        <dbReference type="EMBL" id="BAD09605.1"/>
    </source>
</evidence>
<dbReference type="EMBL" id="AP004587">
    <property type="protein sequence ID" value="BAD09605.1"/>
    <property type="molecule type" value="Genomic_DNA"/>
</dbReference>
<reference evidence="2" key="2">
    <citation type="submission" date="2002-07" db="EMBL/GenBank/DDBJ databases">
        <title>Oryza sativa nipponbare(GA3) genomic DNA, chromosome 8, PAC clone:P0604E01.</title>
        <authorList>
            <person name="Sasaki T."/>
            <person name="Matsumoto T."/>
            <person name="Katayose Y."/>
        </authorList>
    </citation>
    <scope>NUCLEOTIDE SEQUENCE</scope>
</reference>
<accession>Q6YYY5</accession>
<organism evidence="2 3">
    <name type="scientific">Oryza sativa subsp. japonica</name>
    <name type="common">Rice</name>
    <dbReference type="NCBI Taxonomy" id="39947"/>
    <lineage>
        <taxon>Eukaryota</taxon>
        <taxon>Viridiplantae</taxon>
        <taxon>Streptophyta</taxon>
        <taxon>Embryophyta</taxon>
        <taxon>Tracheophyta</taxon>
        <taxon>Spermatophyta</taxon>
        <taxon>Magnoliopsida</taxon>
        <taxon>Liliopsida</taxon>
        <taxon>Poales</taxon>
        <taxon>Poaceae</taxon>
        <taxon>BOP clade</taxon>
        <taxon>Oryzoideae</taxon>
        <taxon>Oryzeae</taxon>
        <taxon>Oryzinae</taxon>
        <taxon>Oryza</taxon>
        <taxon>Oryza sativa</taxon>
    </lineage>
</organism>
<gene>
    <name evidence="1" type="ORF">P0543D10.1</name>
    <name evidence="2" type="ORF">P0604E01.41</name>
</gene>
<name>Q6YYY5_ORYSJ</name>
<evidence type="ECO:0000313" key="2">
    <source>
        <dbReference type="EMBL" id="BAD13220.1"/>
    </source>
</evidence>
<reference evidence="3" key="4">
    <citation type="journal article" date="2008" name="Nucleic Acids Res.">
        <title>The rice annotation project database (RAP-DB): 2008 update.</title>
        <authorList>
            <consortium name="The rice annotation project (RAP)"/>
        </authorList>
    </citation>
    <scope>GENOME REANNOTATION</scope>
    <source>
        <strain evidence="3">cv. Nipponbare</strain>
    </source>
</reference>
<protein>
    <submittedName>
        <fullName evidence="2">Uncharacterized protein</fullName>
    </submittedName>
</protein>
<evidence type="ECO:0000313" key="3">
    <source>
        <dbReference type="Proteomes" id="UP000000763"/>
    </source>
</evidence>
<reference evidence="3" key="3">
    <citation type="journal article" date="2005" name="Nature">
        <title>The map-based sequence of the rice genome.</title>
        <authorList>
            <consortium name="International rice genome sequencing project (IRGSP)"/>
            <person name="Matsumoto T."/>
            <person name="Wu J."/>
            <person name="Kanamori H."/>
            <person name="Katayose Y."/>
            <person name="Fujisawa M."/>
            <person name="Namiki N."/>
            <person name="Mizuno H."/>
            <person name="Yamamoto K."/>
            <person name="Antonio B.A."/>
            <person name="Baba T."/>
            <person name="Sakata K."/>
            <person name="Nagamura Y."/>
            <person name="Aoki H."/>
            <person name="Arikawa K."/>
            <person name="Arita K."/>
            <person name="Bito T."/>
            <person name="Chiden Y."/>
            <person name="Fujitsuka N."/>
            <person name="Fukunaka R."/>
            <person name="Hamada M."/>
            <person name="Harada C."/>
            <person name="Hayashi A."/>
            <person name="Hijishita S."/>
            <person name="Honda M."/>
            <person name="Hosokawa S."/>
            <person name="Ichikawa Y."/>
            <person name="Idonuma A."/>
            <person name="Iijima M."/>
            <person name="Ikeda M."/>
            <person name="Ikeno M."/>
            <person name="Ito K."/>
            <person name="Ito S."/>
            <person name="Ito T."/>
            <person name="Ito Y."/>
            <person name="Ito Y."/>
            <person name="Iwabuchi A."/>
            <person name="Kamiya K."/>
            <person name="Karasawa W."/>
            <person name="Kurita K."/>
            <person name="Katagiri S."/>
            <person name="Kikuta A."/>
            <person name="Kobayashi H."/>
            <person name="Kobayashi N."/>
            <person name="Machita K."/>
            <person name="Maehara T."/>
            <person name="Masukawa M."/>
            <person name="Mizubayashi T."/>
            <person name="Mukai Y."/>
            <person name="Nagasaki H."/>
            <person name="Nagata Y."/>
            <person name="Naito S."/>
            <person name="Nakashima M."/>
            <person name="Nakama Y."/>
            <person name="Nakamichi Y."/>
            <person name="Nakamura M."/>
            <person name="Meguro A."/>
            <person name="Negishi M."/>
            <person name="Ohta I."/>
            <person name="Ohta T."/>
            <person name="Okamoto M."/>
            <person name="Ono N."/>
            <person name="Saji S."/>
            <person name="Sakaguchi M."/>
            <person name="Sakai K."/>
            <person name="Shibata M."/>
            <person name="Shimokawa T."/>
            <person name="Song J."/>
            <person name="Takazaki Y."/>
            <person name="Terasawa K."/>
            <person name="Tsugane M."/>
            <person name="Tsuji K."/>
            <person name="Ueda S."/>
            <person name="Waki K."/>
            <person name="Yamagata H."/>
            <person name="Yamamoto M."/>
            <person name="Yamamoto S."/>
            <person name="Yamane H."/>
            <person name="Yoshiki S."/>
            <person name="Yoshihara R."/>
            <person name="Yukawa K."/>
            <person name="Zhong H."/>
            <person name="Yano M."/>
            <person name="Yuan Q."/>
            <person name="Ouyang S."/>
            <person name="Liu J."/>
            <person name="Jones K.M."/>
            <person name="Gansberger K."/>
            <person name="Moffat K."/>
            <person name="Hill J."/>
            <person name="Bera J."/>
            <person name="Fadrosh D."/>
            <person name="Jin S."/>
            <person name="Johri S."/>
            <person name="Kim M."/>
            <person name="Overton L."/>
            <person name="Reardon M."/>
            <person name="Tsitrin T."/>
            <person name="Vuong H."/>
            <person name="Weaver B."/>
            <person name="Ciecko A."/>
            <person name="Tallon L."/>
            <person name="Jackson J."/>
            <person name="Pai G."/>
            <person name="Aken S.V."/>
            <person name="Utterback T."/>
            <person name="Reidmuller S."/>
            <person name="Feldblyum T."/>
            <person name="Hsiao J."/>
            <person name="Zismann V."/>
            <person name="Iobst S."/>
            <person name="de Vazeille A.R."/>
            <person name="Buell C.R."/>
            <person name="Ying K."/>
            <person name="Li Y."/>
            <person name="Lu T."/>
            <person name="Huang Y."/>
            <person name="Zhao Q."/>
            <person name="Feng Q."/>
            <person name="Zhang L."/>
            <person name="Zhu J."/>
            <person name="Weng Q."/>
            <person name="Mu J."/>
            <person name="Lu Y."/>
            <person name="Fan D."/>
            <person name="Liu Y."/>
            <person name="Guan J."/>
            <person name="Zhang Y."/>
            <person name="Yu S."/>
            <person name="Liu X."/>
            <person name="Zhang Y."/>
            <person name="Hong G."/>
            <person name="Han B."/>
            <person name="Choisne N."/>
            <person name="Demange N."/>
            <person name="Orjeda G."/>
            <person name="Samain S."/>
            <person name="Cattolico L."/>
            <person name="Pelletier E."/>
            <person name="Couloux A."/>
            <person name="Segurens B."/>
            <person name="Wincker P."/>
            <person name="D'Hont A."/>
            <person name="Scarpelli C."/>
            <person name="Weissenbach J."/>
            <person name="Salanoubat M."/>
            <person name="Quetier F."/>
            <person name="Yu Y."/>
            <person name="Kim H.R."/>
            <person name="Rambo T."/>
            <person name="Currie J."/>
            <person name="Collura K."/>
            <person name="Luo M."/>
            <person name="Yang T."/>
            <person name="Ammiraju J.S.S."/>
            <person name="Engler F."/>
            <person name="Soderlund C."/>
            <person name="Wing R.A."/>
            <person name="Palmer L.E."/>
            <person name="de la Bastide M."/>
            <person name="Spiegel L."/>
            <person name="Nascimento L."/>
            <person name="Zutavern T."/>
            <person name="O'Shaughnessy A."/>
            <person name="Dike S."/>
            <person name="Dedhia N."/>
            <person name="Preston R."/>
            <person name="Balija V."/>
            <person name="McCombie W.R."/>
            <person name="Chow T."/>
            <person name="Chen H."/>
            <person name="Chung M."/>
            <person name="Chen C."/>
            <person name="Shaw J."/>
            <person name="Wu H."/>
            <person name="Hsiao K."/>
            <person name="Chao Y."/>
            <person name="Chu M."/>
            <person name="Cheng C."/>
            <person name="Hour A."/>
            <person name="Lee P."/>
            <person name="Lin S."/>
            <person name="Lin Y."/>
            <person name="Liou J."/>
            <person name="Liu S."/>
            <person name="Hsing Y."/>
            <person name="Raghuvanshi S."/>
            <person name="Mohanty A."/>
            <person name="Bharti A.K."/>
            <person name="Gaur A."/>
            <person name="Gupta V."/>
            <person name="Kumar D."/>
            <person name="Ravi V."/>
            <person name="Vij S."/>
            <person name="Kapur A."/>
            <person name="Khurana P."/>
            <person name="Khurana P."/>
            <person name="Khurana J.P."/>
            <person name="Tyagi A.K."/>
            <person name="Gaikwad K."/>
            <person name="Singh A."/>
            <person name="Dalal V."/>
            <person name="Srivastava S."/>
            <person name="Dixit A."/>
            <person name="Pal A.K."/>
            <person name="Ghazi I.A."/>
            <person name="Yadav M."/>
            <person name="Pandit A."/>
            <person name="Bhargava A."/>
            <person name="Sureshbabu K."/>
            <person name="Batra K."/>
            <person name="Sharma T.R."/>
            <person name="Mohapatra T."/>
            <person name="Singh N.K."/>
            <person name="Messing J."/>
            <person name="Nelson A.B."/>
            <person name="Fuks G."/>
            <person name="Kavchok S."/>
            <person name="Keizer G."/>
            <person name="Linton E."/>
            <person name="Llaca V."/>
            <person name="Song R."/>
            <person name="Tanyolac B."/>
            <person name="Young S."/>
            <person name="Ho-Il K."/>
            <person name="Hahn J.H."/>
            <person name="Sangsakoo G."/>
            <person name="Vanavichit A."/>
            <person name="de Mattos Luiz.A.T."/>
            <person name="Zimmer P.D."/>
            <person name="Malone G."/>
            <person name="Dellagostin O."/>
            <person name="de Oliveira A.C."/>
            <person name="Bevan M."/>
            <person name="Bancroft I."/>
            <person name="Minx P."/>
            <person name="Cordum H."/>
            <person name="Wilson R."/>
            <person name="Cheng Z."/>
            <person name="Jin W."/>
            <person name="Jiang J."/>
            <person name="Leong S.A."/>
            <person name="Iwama H."/>
            <person name="Gojobori T."/>
            <person name="Itoh T."/>
            <person name="Niimura Y."/>
            <person name="Fujii Y."/>
            <person name="Habara T."/>
            <person name="Sakai H."/>
            <person name="Sato Y."/>
            <person name="Wilson G."/>
            <person name="Kumar K."/>
            <person name="McCouch S."/>
            <person name="Juretic N."/>
            <person name="Hoen D."/>
            <person name="Wright S."/>
            <person name="Bruskiewich R."/>
            <person name="Bureau T."/>
            <person name="Miyao A."/>
            <person name="Hirochika H."/>
            <person name="Nishikawa T."/>
            <person name="Kadowaki K."/>
            <person name="Sugiura M."/>
            <person name="Burr B."/>
            <person name="Sasaki T."/>
        </authorList>
    </citation>
    <scope>NUCLEOTIDE SEQUENCE [LARGE SCALE GENOMIC DNA]</scope>
    <source>
        <strain evidence="3">cv. Nipponbare</strain>
    </source>
</reference>
<sequence>MGREEGEEERISLRKVRKRISVRKRKGSVCVRCCCDCGGEDKEEGLYTAY</sequence>
<reference evidence="1" key="1">
    <citation type="submission" date="2001-12" db="EMBL/GenBank/DDBJ databases">
        <title>Oryza sativa nipponbare(GA3) genomic DNA, chromosome 8, PAC clone:P0543D10.</title>
        <authorList>
            <person name="Sasaki T."/>
            <person name="Matsumoto T."/>
            <person name="Yamamoto K."/>
        </authorList>
    </citation>
    <scope>NUCLEOTIDE SEQUENCE</scope>
</reference>
<dbReference type="EMBL" id="AP005544">
    <property type="protein sequence ID" value="BAD13220.1"/>
    <property type="molecule type" value="Genomic_DNA"/>
</dbReference>
<dbReference type="Proteomes" id="UP000000763">
    <property type="component" value="Chromosome 8"/>
</dbReference>
<dbReference type="AlphaFoldDB" id="Q6YYY5"/>
<proteinExistence type="predicted"/>